<comment type="subunit">
    <text evidence="3">Homodimer.</text>
</comment>
<evidence type="ECO:0000256" key="9">
    <source>
        <dbReference type="ARBA" id="ARBA00051875"/>
    </source>
</evidence>
<evidence type="ECO:0000313" key="17">
    <source>
        <dbReference type="EMBL" id="SVA13235.1"/>
    </source>
</evidence>
<comment type="catalytic activity">
    <reaction evidence="10">
        <text>XTP + H2O = XMP + diphosphate + H(+)</text>
        <dbReference type="Rhea" id="RHEA:28610"/>
        <dbReference type="ChEBI" id="CHEBI:15377"/>
        <dbReference type="ChEBI" id="CHEBI:15378"/>
        <dbReference type="ChEBI" id="CHEBI:33019"/>
        <dbReference type="ChEBI" id="CHEBI:57464"/>
        <dbReference type="ChEBI" id="CHEBI:61314"/>
        <dbReference type="EC" id="3.6.1.66"/>
    </reaction>
</comment>
<accession>A0A381TAP7</accession>
<dbReference type="AlphaFoldDB" id="A0A381TAP7"/>
<evidence type="ECO:0000256" key="2">
    <source>
        <dbReference type="ARBA" id="ARBA00008023"/>
    </source>
</evidence>
<comment type="catalytic activity">
    <reaction evidence="9">
        <text>dITP + H2O = dIMP + diphosphate + H(+)</text>
        <dbReference type="Rhea" id="RHEA:28342"/>
        <dbReference type="ChEBI" id="CHEBI:15377"/>
        <dbReference type="ChEBI" id="CHEBI:15378"/>
        <dbReference type="ChEBI" id="CHEBI:33019"/>
        <dbReference type="ChEBI" id="CHEBI:61194"/>
        <dbReference type="ChEBI" id="CHEBI:61382"/>
        <dbReference type="EC" id="3.6.1.66"/>
    </reaction>
</comment>
<keyword evidence="6" id="KW-0378">Hydrolase</keyword>
<dbReference type="HAMAP" id="MF_01405">
    <property type="entry name" value="Non_canon_purine_NTPase"/>
    <property type="match status" value="1"/>
</dbReference>
<dbReference type="GO" id="GO:0036220">
    <property type="term" value="F:ITP diphosphatase activity"/>
    <property type="evidence" value="ECO:0007669"/>
    <property type="project" value="UniProtKB-EC"/>
</dbReference>
<keyword evidence="8" id="KW-0546">Nucleotide metabolism</keyword>
<dbReference type="GO" id="GO:0046872">
    <property type="term" value="F:metal ion binding"/>
    <property type="evidence" value="ECO:0007669"/>
    <property type="project" value="UniProtKB-KW"/>
</dbReference>
<sequence length="222" mass="24943">MIKTPIEYNLFMKNTDNLRIDIVIATRNSGKMAEIWKMLSNSVYKPLSLEQVQVFEEIEETGTTFKENAILKAETYGKLTGRLTLADDSGIEVDALGGLPGIYSARYGGEGKNDNDRNQLLLSKLEGISEDELTARFRCVVALWNPIDDNVVTFEGKIEGRVTRNVKGRNGFGYDPLFFFPEKNRTLAELTSQEKELVSHRGEAMKGAIAYMEENVFSLRGD</sequence>
<dbReference type="GO" id="GO:0000166">
    <property type="term" value="F:nucleotide binding"/>
    <property type="evidence" value="ECO:0007669"/>
    <property type="project" value="UniProtKB-KW"/>
</dbReference>
<dbReference type="CDD" id="cd00515">
    <property type="entry name" value="HAM1"/>
    <property type="match status" value="1"/>
</dbReference>
<evidence type="ECO:0000256" key="8">
    <source>
        <dbReference type="ARBA" id="ARBA00023080"/>
    </source>
</evidence>
<evidence type="ECO:0000256" key="16">
    <source>
        <dbReference type="ARBA" id="ARBA00083635"/>
    </source>
</evidence>
<dbReference type="PANTHER" id="PTHR11067:SF9">
    <property type="entry name" value="INOSINE TRIPHOSPHATE PYROPHOSPHATASE"/>
    <property type="match status" value="1"/>
</dbReference>
<dbReference type="InterPro" id="IPR020922">
    <property type="entry name" value="dITP/XTP_pyrophosphatase"/>
</dbReference>
<dbReference type="InterPro" id="IPR002637">
    <property type="entry name" value="RdgB/HAM1"/>
</dbReference>
<dbReference type="GO" id="GO:0036222">
    <property type="term" value="F:XTP diphosphatase activity"/>
    <property type="evidence" value="ECO:0007669"/>
    <property type="project" value="UniProtKB-ARBA"/>
</dbReference>
<keyword evidence="7" id="KW-0460">Magnesium</keyword>
<evidence type="ECO:0000256" key="12">
    <source>
        <dbReference type="ARBA" id="ARBA00071289"/>
    </source>
</evidence>
<dbReference type="GO" id="GO:0009146">
    <property type="term" value="P:purine nucleoside triphosphate catabolic process"/>
    <property type="evidence" value="ECO:0007669"/>
    <property type="project" value="UniProtKB-ARBA"/>
</dbReference>
<evidence type="ECO:0000256" key="6">
    <source>
        <dbReference type="ARBA" id="ARBA00022801"/>
    </source>
</evidence>
<evidence type="ECO:0000256" key="5">
    <source>
        <dbReference type="ARBA" id="ARBA00022741"/>
    </source>
</evidence>
<proteinExistence type="inferred from homology"/>
<reference evidence="17" key="1">
    <citation type="submission" date="2018-05" db="EMBL/GenBank/DDBJ databases">
        <authorList>
            <person name="Lanie J.A."/>
            <person name="Ng W.-L."/>
            <person name="Kazmierczak K.M."/>
            <person name="Andrzejewski T.M."/>
            <person name="Davidsen T.M."/>
            <person name="Wayne K.J."/>
            <person name="Tettelin H."/>
            <person name="Glass J.I."/>
            <person name="Rusch D."/>
            <person name="Podicherti R."/>
            <person name="Tsui H.-C.T."/>
            <person name="Winkler M.E."/>
        </authorList>
    </citation>
    <scope>NUCLEOTIDE SEQUENCE</scope>
</reference>
<evidence type="ECO:0000256" key="10">
    <source>
        <dbReference type="ARBA" id="ARBA00052017"/>
    </source>
</evidence>
<evidence type="ECO:0000256" key="14">
    <source>
        <dbReference type="ARBA" id="ARBA00078805"/>
    </source>
</evidence>
<dbReference type="GO" id="GO:0005829">
    <property type="term" value="C:cytosol"/>
    <property type="evidence" value="ECO:0007669"/>
    <property type="project" value="TreeGrafter"/>
</dbReference>
<dbReference type="EC" id="3.6.1.66" evidence="11"/>
<keyword evidence="5" id="KW-0547">Nucleotide-binding</keyword>
<dbReference type="SUPFAM" id="SSF52972">
    <property type="entry name" value="ITPase-like"/>
    <property type="match status" value="1"/>
</dbReference>
<dbReference type="Pfam" id="PF01725">
    <property type="entry name" value="Ham1p_like"/>
    <property type="match status" value="1"/>
</dbReference>
<comment type="cofactor">
    <cofactor evidence="1">
        <name>Mg(2+)</name>
        <dbReference type="ChEBI" id="CHEBI:18420"/>
    </cofactor>
</comment>
<keyword evidence="4" id="KW-0479">Metal-binding</keyword>
<name>A0A381TAP7_9ZZZZ</name>
<dbReference type="NCBIfam" id="TIGR00042">
    <property type="entry name" value="RdgB/HAM1 family non-canonical purine NTP pyrophosphatase"/>
    <property type="match status" value="1"/>
</dbReference>
<evidence type="ECO:0000256" key="3">
    <source>
        <dbReference type="ARBA" id="ARBA00011738"/>
    </source>
</evidence>
<dbReference type="GO" id="GO:0017111">
    <property type="term" value="F:ribonucleoside triphosphate phosphatase activity"/>
    <property type="evidence" value="ECO:0007669"/>
    <property type="project" value="InterPro"/>
</dbReference>
<evidence type="ECO:0000256" key="7">
    <source>
        <dbReference type="ARBA" id="ARBA00022842"/>
    </source>
</evidence>
<dbReference type="GO" id="GO:0009117">
    <property type="term" value="P:nucleotide metabolic process"/>
    <property type="evidence" value="ECO:0007669"/>
    <property type="project" value="UniProtKB-KW"/>
</dbReference>
<evidence type="ECO:0000256" key="4">
    <source>
        <dbReference type="ARBA" id="ARBA00022723"/>
    </source>
</evidence>
<comment type="similarity">
    <text evidence="2">Belongs to the HAM1 NTPase family.</text>
</comment>
<evidence type="ECO:0000256" key="13">
    <source>
        <dbReference type="ARBA" id="ARBA00075987"/>
    </source>
</evidence>
<dbReference type="Gene3D" id="3.90.950.10">
    <property type="match status" value="1"/>
</dbReference>
<dbReference type="FunFam" id="3.90.950.10:FF:000001">
    <property type="entry name" value="dITP/XTP pyrophosphatase"/>
    <property type="match status" value="1"/>
</dbReference>
<gene>
    <name evidence="17" type="ORF">METZ01_LOCUS66089</name>
</gene>
<dbReference type="InterPro" id="IPR029001">
    <property type="entry name" value="ITPase-like_fam"/>
</dbReference>
<dbReference type="PANTHER" id="PTHR11067">
    <property type="entry name" value="INOSINE TRIPHOSPHATE PYROPHOSPHATASE/HAM1 PROTEIN"/>
    <property type="match status" value="1"/>
</dbReference>
<protein>
    <recommendedName>
        <fullName evidence="12">dITP/XTP pyrophosphatase</fullName>
        <ecNumber evidence="11">3.6.1.66</ecNumber>
    </recommendedName>
    <alternativeName>
        <fullName evidence="13">Non-canonical purine NTP pyrophosphatase</fullName>
    </alternativeName>
    <alternativeName>
        <fullName evidence="14">Non-standard purine NTP pyrophosphatase</fullName>
    </alternativeName>
    <alternativeName>
        <fullName evidence="16">Nucleoside-triphosphate diphosphatase</fullName>
    </alternativeName>
    <alternativeName>
        <fullName evidence="15">Nucleoside-triphosphate pyrophosphatase</fullName>
    </alternativeName>
</protein>
<evidence type="ECO:0000256" key="11">
    <source>
        <dbReference type="ARBA" id="ARBA00066468"/>
    </source>
</evidence>
<dbReference type="EMBL" id="UINC01004291">
    <property type="protein sequence ID" value="SVA13235.1"/>
    <property type="molecule type" value="Genomic_DNA"/>
</dbReference>
<evidence type="ECO:0000256" key="1">
    <source>
        <dbReference type="ARBA" id="ARBA00001946"/>
    </source>
</evidence>
<evidence type="ECO:0000256" key="15">
    <source>
        <dbReference type="ARBA" id="ARBA00083186"/>
    </source>
</evidence>
<dbReference type="GO" id="GO:0035870">
    <property type="term" value="F:dITP diphosphatase activity"/>
    <property type="evidence" value="ECO:0007669"/>
    <property type="project" value="UniProtKB-ARBA"/>
</dbReference>
<organism evidence="17">
    <name type="scientific">marine metagenome</name>
    <dbReference type="NCBI Taxonomy" id="408172"/>
    <lineage>
        <taxon>unclassified sequences</taxon>
        <taxon>metagenomes</taxon>
        <taxon>ecological metagenomes</taxon>
    </lineage>
</organism>